<dbReference type="PROSITE" id="PS50110">
    <property type="entry name" value="RESPONSE_REGULATORY"/>
    <property type="match status" value="1"/>
</dbReference>
<keyword evidence="4" id="KW-0804">Transcription</keyword>
<dbReference type="InterPro" id="IPR027417">
    <property type="entry name" value="P-loop_NTPase"/>
</dbReference>
<evidence type="ECO:0000256" key="1">
    <source>
        <dbReference type="ARBA" id="ARBA00022741"/>
    </source>
</evidence>
<dbReference type="GO" id="GO:0000160">
    <property type="term" value="P:phosphorelay signal transduction system"/>
    <property type="evidence" value="ECO:0007669"/>
    <property type="project" value="InterPro"/>
</dbReference>
<dbReference type="PROSITE" id="PS00688">
    <property type="entry name" value="SIGMA54_INTERACT_3"/>
    <property type="match status" value="1"/>
</dbReference>
<dbReference type="Gene3D" id="3.40.50.2300">
    <property type="match status" value="1"/>
</dbReference>
<dbReference type="EMBL" id="FR695872">
    <property type="protein sequence ID" value="CBX29516.1"/>
    <property type="molecule type" value="Genomic_DNA"/>
</dbReference>
<dbReference type="SMART" id="SM00382">
    <property type="entry name" value="AAA"/>
    <property type="match status" value="1"/>
</dbReference>
<keyword evidence="2" id="KW-0067">ATP-binding</keyword>
<dbReference type="GO" id="GO:0006355">
    <property type="term" value="P:regulation of DNA-templated transcription"/>
    <property type="evidence" value="ECO:0007669"/>
    <property type="project" value="InterPro"/>
</dbReference>
<dbReference type="Gene3D" id="3.40.50.300">
    <property type="entry name" value="P-loop containing nucleotide triphosphate hydrolases"/>
    <property type="match status" value="1"/>
</dbReference>
<dbReference type="Pfam" id="PF00072">
    <property type="entry name" value="Response_reg"/>
    <property type="match status" value="1"/>
</dbReference>
<dbReference type="SMART" id="SM00448">
    <property type="entry name" value="REC"/>
    <property type="match status" value="1"/>
</dbReference>
<evidence type="ECO:0000256" key="5">
    <source>
        <dbReference type="PROSITE-ProRule" id="PRU00169"/>
    </source>
</evidence>
<evidence type="ECO:0000256" key="4">
    <source>
        <dbReference type="ARBA" id="ARBA00023163"/>
    </source>
</evidence>
<sequence length="452" mass="51008">MMRNKNNSTNLSILIVDDETNIRKTLTVCLESRGHRVIAVSNAKDARAEADRRVFDLSFVDLRLGTDNGLDLIPALLSTSPWLKIIVITAYASVNTAVEAMRRGATDYIPKPFTPEQVELVTNRVAMFRSMEQRIATLKEDIERLHPEISFTSEHPDMQRSIALAQQVAPSEAVVLLRGPSGTGKTLLARAIHSWSRRADKPFSIVSCPTLSSELFESELFGHIKGSFTGALRDNPGRITACEGGTLFLDEIGDLPLIIQPKLLRFIQDHEYERVGDQQTRKANVRIIAATNIDIDNAVMEKKFREDLYYRLNVIQIYLPKLADHSEDIEYLAKNMLNFFGAQNHKVFRGFSDEAMKALRKYSWPGNIRELRNVVERAAILSISDPVGIENLPSSIAPYNPPVRLGDRVTLEVIEENHIRRIIAFSKSLQEAADILGIDQATLWRKRKQYSI</sequence>
<name>E1YG22_9BACT</name>
<keyword evidence="3" id="KW-0805">Transcription regulation</keyword>
<dbReference type="FunFam" id="3.40.50.300:FF:000006">
    <property type="entry name" value="DNA-binding transcriptional regulator NtrC"/>
    <property type="match status" value="1"/>
</dbReference>
<evidence type="ECO:0000259" key="7">
    <source>
        <dbReference type="PROSITE" id="PS50110"/>
    </source>
</evidence>
<dbReference type="SUPFAM" id="SSF52540">
    <property type="entry name" value="P-loop containing nucleoside triphosphate hydrolases"/>
    <property type="match status" value="1"/>
</dbReference>
<evidence type="ECO:0000256" key="3">
    <source>
        <dbReference type="ARBA" id="ARBA00023015"/>
    </source>
</evidence>
<dbReference type="Pfam" id="PF02954">
    <property type="entry name" value="HTH_8"/>
    <property type="match status" value="1"/>
</dbReference>
<dbReference type="SUPFAM" id="SSF46689">
    <property type="entry name" value="Homeodomain-like"/>
    <property type="match status" value="1"/>
</dbReference>
<dbReference type="InterPro" id="IPR001789">
    <property type="entry name" value="Sig_transdc_resp-reg_receiver"/>
</dbReference>
<gene>
    <name evidence="8" type="ORF">N47_J04970</name>
</gene>
<dbReference type="Pfam" id="PF00158">
    <property type="entry name" value="Sigma54_activat"/>
    <property type="match status" value="1"/>
</dbReference>
<reference evidence="8" key="1">
    <citation type="journal article" date="2011" name="Environ. Microbiol.">
        <title>Genomic insights into the metabolic potential of the polycyclic aromatic hydrocarbon degrading sulfate-reducing Deltaproteobacterium N47.</title>
        <authorList>
            <person name="Bergmann F."/>
            <person name="Selesi D."/>
            <person name="Weinmaier T."/>
            <person name="Tischler P."/>
            <person name="Rattei T."/>
            <person name="Meckenstock R.U."/>
        </authorList>
    </citation>
    <scope>NUCLEOTIDE SEQUENCE</scope>
</reference>
<dbReference type="Pfam" id="PF25601">
    <property type="entry name" value="AAA_lid_14"/>
    <property type="match status" value="1"/>
</dbReference>
<dbReference type="PROSITE" id="PS50045">
    <property type="entry name" value="SIGMA54_INTERACT_4"/>
    <property type="match status" value="1"/>
</dbReference>
<dbReference type="InterPro" id="IPR002197">
    <property type="entry name" value="HTH_Fis"/>
</dbReference>
<feature type="domain" description="Response regulatory" evidence="7">
    <location>
        <begin position="12"/>
        <end position="126"/>
    </location>
</feature>
<dbReference type="Gene3D" id="1.10.10.60">
    <property type="entry name" value="Homeodomain-like"/>
    <property type="match status" value="1"/>
</dbReference>
<dbReference type="InterPro" id="IPR009057">
    <property type="entry name" value="Homeodomain-like_sf"/>
</dbReference>
<keyword evidence="5" id="KW-0597">Phosphoprotein</keyword>
<dbReference type="SUPFAM" id="SSF52172">
    <property type="entry name" value="CheY-like"/>
    <property type="match status" value="1"/>
</dbReference>
<feature type="domain" description="Sigma-54 factor interaction" evidence="6">
    <location>
        <begin position="151"/>
        <end position="380"/>
    </location>
</feature>
<protein>
    <submittedName>
        <fullName evidence="8">Alginate biosynthesis transcriptional regulatory protein algB</fullName>
    </submittedName>
</protein>
<dbReference type="AlphaFoldDB" id="E1YG22"/>
<dbReference type="Gene3D" id="1.10.8.60">
    <property type="match status" value="1"/>
</dbReference>
<dbReference type="InterPro" id="IPR058031">
    <property type="entry name" value="AAA_lid_NorR"/>
</dbReference>
<dbReference type="InterPro" id="IPR002078">
    <property type="entry name" value="Sigma_54_int"/>
</dbReference>
<evidence type="ECO:0000256" key="2">
    <source>
        <dbReference type="ARBA" id="ARBA00022840"/>
    </source>
</evidence>
<dbReference type="InterPro" id="IPR025944">
    <property type="entry name" value="Sigma_54_int_dom_CS"/>
</dbReference>
<accession>E1YG22</accession>
<evidence type="ECO:0000259" key="6">
    <source>
        <dbReference type="PROSITE" id="PS50045"/>
    </source>
</evidence>
<dbReference type="PANTHER" id="PTHR32071:SF113">
    <property type="entry name" value="ALGINATE BIOSYNTHESIS TRANSCRIPTIONAL REGULATORY PROTEIN ALGB"/>
    <property type="match status" value="1"/>
</dbReference>
<dbReference type="InterPro" id="IPR003593">
    <property type="entry name" value="AAA+_ATPase"/>
</dbReference>
<keyword evidence="1" id="KW-0547">Nucleotide-binding</keyword>
<feature type="modified residue" description="4-aspartylphosphate" evidence="5">
    <location>
        <position position="61"/>
    </location>
</feature>
<organism evidence="8">
    <name type="scientific">uncultured Desulfobacterium sp</name>
    <dbReference type="NCBI Taxonomy" id="201089"/>
    <lineage>
        <taxon>Bacteria</taxon>
        <taxon>Pseudomonadati</taxon>
        <taxon>Thermodesulfobacteriota</taxon>
        <taxon>Desulfobacteria</taxon>
        <taxon>Desulfobacterales</taxon>
        <taxon>Desulfobacteriaceae</taxon>
        <taxon>Desulfobacterium</taxon>
        <taxon>environmental samples</taxon>
    </lineage>
</organism>
<dbReference type="GO" id="GO:0043565">
    <property type="term" value="F:sequence-specific DNA binding"/>
    <property type="evidence" value="ECO:0007669"/>
    <property type="project" value="InterPro"/>
</dbReference>
<dbReference type="GO" id="GO:0005524">
    <property type="term" value="F:ATP binding"/>
    <property type="evidence" value="ECO:0007669"/>
    <property type="project" value="UniProtKB-KW"/>
</dbReference>
<evidence type="ECO:0000313" key="8">
    <source>
        <dbReference type="EMBL" id="CBX29516.1"/>
    </source>
</evidence>
<proteinExistence type="predicted"/>
<dbReference type="CDD" id="cd00009">
    <property type="entry name" value="AAA"/>
    <property type="match status" value="1"/>
</dbReference>
<dbReference type="InterPro" id="IPR011006">
    <property type="entry name" value="CheY-like_superfamily"/>
</dbReference>
<dbReference type="PANTHER" id="PTHR32071">
    <property type="entry name" value="TRANSCRIPTIONAL REGULATORY PROTEIN"/>
    <property type="match status" value="1"/>
</dbReference>